<protein>
    <submittedName>
        <fullName evidence="3">ABC transporter substrate-binding protein</fullName>
    </submittedName>
</protein>
<name>A0ABM7WXE6_9BACT</name>
<dbReference type="EMBL" id="AP025591">
    <property type="protein sequence ID" value="BDG04182.1"/>
    <property type="molecule type" value="Genomic_DNA"/>
</dbReference>
<feature type="signal peptide" evidence="2">
    <location>
        <begin position="1"/>
        <end position="39"/>
    </location>
</feature>
<organism evidence="3 4">
    <name type="scientific">Anaeromyxobacter oryzae</name>
    <dbReference type="NCBI Taxonomy" id="2918170"/>
    <lineage>
        <taxon>Bacteria</taxon>
        <taxon>Pseudomonadati</taxon>
        <taxon>Myxococcota</taxon>
        <taxon>Myxococcia</taxon>
        <taxon>Myxococcales</taxon>
        <taxon>Cystobacterineae</taxon>
        <taxon>Anaeromyxobacteraceae</taxon>
        <taxon>Anaeromyxobacter</taxon>
    </lineage>
</organism>
<dbReference type="PANTHER" id="PTHR30006">
    <property type="entry name" value="THIAMINE-BINDING PERIPLASMIC PROTEIN-RELATED"/>
    <property type="match status" value="1"/>
</dbReference>
<keyword evidence="4" id="KW-1185">Reference proteome</keyword>
<dbReference type="Pfam" id="PF13531">
    <property type="entry name" value="SBP_bac_11"/>
    <property type="match status" value="1"/>
</dbReference>
<sequence length="380" mass="41263">MAGRCVRVASYAEMIRRIGPAPRAAAALVALLAAAHVRAAPPEQPRTAARVIVAAHREGRVVVYSATDRSLVTPLLADFAELHPAITVEYHDIPAREIHGRALAEAAARRGVGDVLWSSAMDLQIQLANDGFAMAYESPETVNLPAWAVWRNEAFATTLEPIVFAYDAARLPAAEVPRSHADLVRLLDAEPPRWRGRVATYDPERSAFGYLLLTQDSRLDPGFEGTLRAYRRAGITLVETSGAMIDGVLSGRDLLAVNVNGSYVLGARRTAPRLALVYPSDYVLATSRIALIPRTAQHPNAAKVFLDYLLSARGQDVLANRCSLFSIRTDVEGEATAAALARTLGARLKPIHVGPSLLVHVDRLKQLEFLRRWRAAAVAP</sequence>
<dbReference type="Gene3D" id="3.40.190.10">
    <property type="entry name" value="Periplasmic binding protein-like II"/>
    <property type="match status" value="2"/>
</dbReference>
<evidence type="ECO:0000313" key="4">
    <source>
        <dbReference type="Proteomes" id="UP001162891"/>
    </source>
</evidence>
<evidence type="ECO:0000256" key="2">
    <source>
        <dbReference type="SAM" id="SignalP"/>
    </source>
</evidence>
<keyword evidence="1 2" id="KW-0732">Signal</keyword>
<gene>
    <name evidence="3" type="ORF">AMOR_31780</name>
</gene>
<proteinExistence type="predicted"/>
<evidence type="ECO:0000313" key="3">
    <source>
        <dbReference type="EMBL" id="BDG04182.1"/>
    </source>
</evidence>
<accession>A0ABM7WXE6</accession>
<evidence type="ECO:0000256" key="1">
    <source>
        <dbReference type="ARBA" id="ARBA00022729"/>
    </source>
</evidence>
<dbReference type="PANTHER" id="PTHR30006:SF25">
    <property type="entry name" value="PHOSPHOGLYCERATE TRANSPORT REGULATORY PROTEIN PGTC"/>
    <property type="match status" value="1"/>
</dbReference>
<reference evidence="4" key="1">
    <citation type="journal article" date="2022" name="Int. J. Syst. Evol. Microbiol.">
        <title>Anaeromyxobacter oryzae sp. nov., Anaeromyxobacter diazotrophicus sp. nov. and Anaeromyxobacter paludicola sp. nov., isolated from paddy soils.</title>
        <authorList>
            <person name="Itoh H."/>
            <person name="Xu Z."/>
            <person name="Mise K."/>
            <person name="Masuda Y."/>
            <person name="Ushijima N."/>
            <person name="Hayakawa C."/>
            <person name="Shiratori Y."/>
            <person name="Senoo K."/>
        </authorList>
    </citation>
    <scope>NUCLEOTIDE SEQUENCE [LARGE SCALE GENOMIC DNA]</scope>
    <source>
        <strain evidence="4">Red232</strain>
    </source>
</reference>
<dbReference type="SUPFAM" id="SSF53850">
    <property type="entry name" value="Periplasmic binding protein-like II"/>
    <property type="match status" value="1"/>
</dbReference>
<dbReference type="Proteomes" id="UP001162891">
    <property type="component" value="Chromosome"/>
</dbReference>
<feature type="chain" id="PRO_5045196488" evidence="2">
    <location>
        <begin position="40"/>
        <end position="380"/>
    </location>
</feature>